<protein>
    <submittedName>
        <fullName evidence="2">Uncharacterized protein</fullName>
    </submittedName>
</protein>
<feature type="compositionally biased region" description="Basic and acidic residues" evidence="1">
    <location>
        <begin position="378"/>
        <end position="388"/>
    </location>
</feature>
<dbReference type="Gene3D" id="2.130.10.10">
    <property type="entry name" value="YVTN repeat-like/Quinoprotein amine dehydrogenase"/>
    <property type="match status" value="1"/>
</dbReference>
<feature type="compositionally biased region" description="Polar residues" evidence="1">
    <location>
        <begin position="70"/>
        <end position="106"/>
    </location>
</feature>
<evidence type="ECO:0000313" key="2">
    <source>
        <dbReference type="EMBL" id="KAJ8951585.1"/>
    </source>
</evidence>
<dbReference type="Proteomes" id="UP001162162">
    <property type="component" value="Unassembled WGS sequence"/>
</dbReference>
<dbReference type="SUPFAM" id="SSF50978">
    <property type="entry name" value="WD40 repeat-like"/>
    <property type="match status" value="1"/>
</dbReference>
<organism evidence="2 3">
    <name type="scientific">Aromia moschata</name>
    <dbReference type="NCBI Taxonomy" id="1265417"/>
    <lineage>
        <taxon>Eukaryota</taxon>
        <taxon>Metazoa</taxon>
        <taxon>Ecdysozoa</taxon>
        <taxon>Arthropoda</taxon>
        <taxon>Hexapoda</taxon>
        <taxon>Insecta</taxon>
        <taxon>Pterygota</taxon>
        <taxon>Neoptera</taxon>
        <taxon>Endopterygota</taxon>
        <taxon>Coleoptera</taxon>
        <taxon>Polyphaga</taxon>
        <taxon>Cucujiformia</taxon>
        <taxon>Chrysomeloidea</taxon>
        <taxon>Cerambycidae</taxon>
        <taxon>Cerambycinae</taxon>
        <taxon>Callichromatini</taxon>
        <taxon>Aromia</taxon>
    </lineage>
</organism>
<feature type="compositionally biased region" description="Polar residues" evidence="1">
    <location>
        <begin position="1"/>
        <end position="12"/>
    </location>
</feature>
<dbReference type="EMBL" id="JAPWTK010000082">
    <property type="protein sequence ID" value="KAJ8951585.1"/>
    <property type="molecule type" value="Genomic_DNA"/>
</dbReference>
<reference evidence="2" key="1">
    <citation type="journal article" date="2023" name="Insect Mol. Biol.">
        <title>Genome sequencing provides insights into the evolution of gene families encoding plant cell wall-degrading enzymes in longhorned beetles.</title>
        <authorList>
            <person name="Shin N.R."/>
            <person name="Okamura Y."/>
            <person name="Kirsch R."/>
            <person name="Pauchet Y."/>
        </authorList>
    </citation>
    <scope>NUCLEOTIDE SEQUENCE</scope>
    <source>
        <strain evidence="2">AMC_N1</strain>
    </source>
</reference>
<dbReference type="InterPro" id="IPR015943">
    <property type="entry name" value="WD40/YVTN_repeat-like_dom_sf"/>
</dbReference>
<proteinExistence type="predicted"/>
<dbReference type="AlphaFoldDB" id="A0AAV8YJW7"/>
<evidence type="ECO:0000313" key="3">
    <source>
        <dbReference type="Proteomes" id="UP001162162"/>
    </source>
</evidence>
<feature type="region of interest" description="Disordered" evidence="1">
    <location>
        <begin position="378"/>
        <end position="397"/>
    </location>
</feature>
<comment type="caution">
    <text evidence="2">The sequence shown here is derived from an EMBL/GenBank/DDBJ whole genome shotgun (WGS) entry which is preliminary data.</text>
</comment>
<accession>A0AAV8YJW7</accession>
<evidence type="ECO:0000256" key="1">
    <source>
        <dbReference type="SAM" id="MobiDB-lite"/>
    </source>
</evidence>
<keyword evidence="3" id="KW-1185">Reference proteome</keyword>
<gene>
    <name evidence="2" type="ORF">NQ318_020462</name>
</gene>
<name>A0AAV8YJW7_9CUCU</name>
<feature type="region of interest" description="Disordered" evidence="1">
    <location>
        <begin position="1"/>
        <end position="110"/>
    </location>
</feature>
<dbReference type="InterPro" id="IPR036322">
    <property type="entry name" value="WD40_repeat_dom_sf"/>
</dbReference>
<feature type="compositionally biased region" description="Basic residues" evidence="1">
    <location>
        <begin position="14"/>
        <end position="30"/>
    </location>
</feature>
<sequence>MKKKLNMNTTLISPKRKKLRESLRNKKYKKSLNSERSNPLRSTRINSVSKKTGQREKGKKLRERKILNKMSMSNNQQRVATKSNVSQKSPSPASSRRTSQSKSIGSQCEVVTVTEKSEDQVDLENFMDDMIDFNNLSEEHKKCLIESRILSTKPITQISSTGSSEEDPSKSLYSLQGISPLYGFSTVNMNEVKKICEAYKNSSFLKNYSTDLLQDCLFDNDRVKMEKRDVEEIEFKTETEKSTVEKLASTIIEDLIDEDFADDLEENKYKIDSIQEASCQASNSPEREPLANGVSLQEHDYAGNPSEDDDEEKDVDVITVPNKNLPIGGCIKINPRNITKANKYELLPYNKSVEMKSLHRSLQYVKRKAHNGLVDNSFTREWEPDSSPKQKSKKQSHYISMNKENGSILKAFYIDYNLIVCQENVVSFWMQTPLGNVLGSQNMWIPRGETQRLVLNSKCVQKESMEMVIAMDTHVAYIELWTKEHKSDIREGPVADVFATVYFWKQRQNGLERKVLQLENINGFADDVQYSVMKCVPKIIVSWHSANEDSITRKTYIHAYQLATDYQTVSNIYDIEPIDHYVSSLHNIEDCDNLIMGCGENKITLWNVEYGYIVATVELTEIKSPLCTLWVKSDRGFLFALQQCVDRELRLIAINGINHSWKKLASYIPPEGFDRLRGVCIENGLLLSFYDQGILCWKAETGEPVEETNIETEIIPSGKYVILLEDNRILVKHAITHLMSVTIEDS</sequence>
<feature type="compositionally biased region" description="Polar residues" evidence="1">
    <location>
        <begin position="34"/>
        <end position="51"/>
    </location>
</feature>